<dbReference type="SMART" id="SM00530">
    <property type="entry name" value="HTH_XRE"/>
    <property type="match status" value="1"/>
</dbReference>
<gene>
    <name evidence="2" type="primary">sinR</name>
    <name evidence="2" type="ORF">Pla100_03030</name>
</gene>
<evidence type="ECO:0000313" key="3">
    <source>
        <dbReference type="Proteomes" id="UP000316213"/>
    </source>
</evidence>
<dbReference type="InterPro" id="IPR010982">
    <property type="entry name" value="Lambda_DNA-bd_dom_sf"/>
</dbReference>
<dbReference type="Proteomes" id="UP000316213">
    <property type="component" value="Unassembled WGS sequence"/>
</dbReference>
<dbReference type="InterPro" id="IPR001387">
    <property type="entry name" value="Cro/C1-type_HTH"/>
</dbReference>
<dbReference type="EMBL" id="SJPM01000001">
    <property type="protein sequence ID" value="TWU03382.1"/>
    <property type="molecule type" value="Genomic_DNA"/>
</dbReference>
<evidence type="ECO:0000313" key="2">
    <source>
        <dbReference type="EMBL" id="TWU03382.1"/>
    </source>
</evidence>
<dbReference type="Pfam" id="PF13560">
    <property type="entry name" value="HTH_31"/>
    <property type="match status" value="1"/>
</dbReference>
<dbReference type="PROSITE" id="PS50943">
    <property type="entry name" value="HTH_CROC1"/>
    <property type="match status" value="1"/>
</dbReference>
<proteinExistence type="predicted"/>
<dbReference type="SUPFAM" id="SSF47413">
    <property type="entry name" value="lambda repressor-like DNA-binding domains"/>
    <property type="match status" value="1"/>
</dbReference>
<comment type="caution">
    <text evidence="2">The sequence shown here is derived from an EMBL/GenBank/DDBJ whole genome shotgun (WGS) entry which is preliminary data.</text>
</comment>
<dbReference type="Gene3D" id="1.10.260.40">
    <property type="entry name" value="lambda repressor-like DNA-binding domains"/>
    <property type="match status" value="1"/>
</dbReference>
<dbReference type="OrthoDB" id="288015at2"/>
<protein>
    <submittedName>
        <fullName evidence="2">HTH-type transcriptional regulator SinR</fullName>
    </submittedName>
</protein>
<dbReference type="GO" id="GO:0003677">
    <property type="term" value="F:DNA binding"/>
    <property type="evidence" value="ECO:0007669"/>
    <property type="project" value="InterPro"/>
</dbReference>
<accession>A0A5C6AWH3</accession>
<keyword evidence="3" id="KW-1185">Reference proteome</keyword>
<dbReference type="AlphaFoldDB" id="A0A5C6AWH3"/>
<dbReference type="CDD" id="cd00093">
    <property type="entry name" value="HTH_XRE"/>
    <property type="match status" value="1"/>
</dbReference>
<reference evidence="2 3" key="1">
    <citation type="submission" date="2019-02" db="EMBL/GenBank/DDBJ databases">
        <title>Deep-cultivation of Planctomycetes and their phenomic and genomic characterization uncovers novel biology.</title>
        <authorList>
            <person name="Wiegand S."/>
            <person name="Jogler M."/>
            <person name="Boedeker C."/>
            <person name="Pinto D."/>
            <person name="Vollmers J."/>
            <person name="Rivas-Marin E."/>
            <person name="Kohn T."/>
            <person name="Peeters S.H."/>
            <person name="Heuer A."/>
            <person name="Rast P."/>
            <person name="Oberbeckmann S."/>
            <person name="Bunk B."/>
            <person name="Jeske O."/>
            <person name="Meyerdierks A."/>
            <person name="Storesund J.E."/>
            <person name="Kallscheuer N."/>
            <person name="Luecker S."/>
            <person name="Lage O.M."/>
            <person name="Pohl T."/>
            <person name="Merkel B.J."/>
            <person name="Hornburger P."/>
            <person name="Mueller R.-W."/>
            <person name="Bruemmer F."/>
            <person name="Labrenz M."/>
            <person name="Spormann A.M."/>
            <person name="Op Den Camp H."/>
            <person name="Overmann J."/>
            <person name="Amann R."/>
            <person name="Jetten M.S.M."/>
            <person name="Mascher T."/>
            <person name="Medema M.H."/>
            <person name="Devos D.P."/>
            <person name="Kaster A.-K."/>
            <person name="Ovreas L."/>
            <person name="Rohde M."/>
            <person name="Galperin M.Y."/>
            <person name="Jogler C."/>
        </authorList>
    </citation>
    <scope>NUCLEOTIDE SEQUENCE [LARGE SCALE GENOMIC DNA]</scope>
    <source>
        <strain evidence="2 3">Pla100</strain>
    </source>
</reference>
<organism evidence="2 3">
    <name type="scientific">Neorhodopirellula pilleata</name>
    <dbReference type="NCBI Taxonomy" id="2714738"/>
    <lineage>
        <taxon>Bacteria</taxon>
        <taxon>Pseudomonadati</taxon>
        <taxon>Planctomycetota</taxon>
        <taxon>Planctomycetia</taxon>
        <taxon>Pirellulales</taxon>
        <taxon>Pirellulaceae</taxon>
        <taxon>Neorhodopirellula</taxon>
    </lineage>
</organism>
<sequence>MNAKAESRANTFGDRIRELRKSKGYSLRKLAPLVGVGFSYLSKVENDRLDFDGSPSESLIHRLADVLEADEEELLLLAHHVPATIAKQIFDHPDLFRALARCNERQLRAIENQACGPTE</sequence>
<name>A0A5C6AWH3_9BACT</name>
<evidence type="ECO:0000259" key="1">
    <source>
        <dbReference type="PROSITE" id="PS50943"/>
    </source>
</evidence>
<dbReference type="RefSeq" id="WP_146575917.1">
    <property type="nucleotide sequence ID" value="NZ_SJPM01000001.1"/>
</dbReference>
<feature type="domain" description="HTH cro/C1-type" evidence="1">
    <location>
        <begin position="16"/>
        <end position="74"/>
    </location>
</feature>